<evidence type="ECO:0000313" key="2">
    <source>
        <dbReference type="EnsemblPlants" id="OMERI05G20630.1"/>
    </source>
</evidence>
<dbReference type="Proteomes" id="UP000008021">
    <property type="component" value="Chromosome 5"/>
</dbReference>
<evidence type="ECO:0000256" key="1">
    <source>
        <dbReference type="ARBA" id="ARBA00007091"/>
    </source>
</evidence>
<dbReference type="InterPro" id="IPR035810">
    <property type="entry name" value="PEBP_euk"/>
</dbReference>
<dbReference type="PROSITE" id="PS01220">
    <property type="entry name" value="PBP"/>
    <property type="match status" value="1"/>
</dbReference>
<dbReference type="InterPro" id="IPR008914">
    <property type="entry name" value="PEBP"/>
</dbReference>
<dbReference type="AlphaFoldDB" id="A0A0E0DTY5"/>
<dbReference type="Pfam" id="PF01161">
    <property type="entry name" value="PBP"/>
    <property type="match status" value="1"/>
</dbReference>
<accession>A0A0E0DTY5</accession>
<evidence type="ECO:0000313" key="3">
    <source>
        <dbReference type="Proteomes" id="UP000008021"/>
    </source>
</evidence>
<dbReference type="InterPro" id="IPR001858">
    <property type="entry name" value="Phosphatidylethanolamine-bd_CS"/>
</dbReference>
<keyword evidence="3" id="KW-1185">Reference proteome</keyword>
<dbReference type="Gene3D" id="3.90.280.10">
    <property type="entry name" value="PEBP-like"/>
    <property type="match status" value="1"/>
</dbReference>
<dbReference type="PANTHER" id="PTHR11362">
    <property type="entry name" value="PHOSPHATIDYLETHANOLAMINE-BINDING PROTEIN"/>
    <property type="match status" value="1"/>
</dbReference>
<dbReference type="CDD" id="cd00866">
    <property type="entry name" value="PEBP_euk"/>
    <property type="match status" value="1"/>
</dbReference>
<comment type="similarity">
    <text evidence="1">Belongs to the phosphatidylethanolamine-binding protein family.</text>
</comment>
<dbReference type="EnsemblPlants" id="OMERI05G20630.1">
    <property type="protein sequence ID" value="OMERI05G20630.1"/>
    <property type="gene ID" value="OMERI05G20630"/>
</dbReference>
<dbReference type="PANTHER" id="PTHR11362:SF30">
    <property type="entry name" value="OS05G0518000 PROTEIN"/>
    <property type="match status" value="1"/>
</dbReference>
<dbReference type="eggNOG" id="KOG3346">
    <property type="taxonomic scope" value="Eukaryota"/>
</dbReference>
<organism evidence="2">
    <name type="scientific">Oryza meridionalis</name>
    <dbReference type="NCBI Taxonomy" id="40149"/>
    <lineage>
        <taxon>Eukaryota</taxon>
        <taxon>Viridiplantae</taxon>
        <taxon>Streptophyta</taxon>
        <taxon>Embryophyta</taxon>
        <taxon>Tracheophyta</taxon>
        <taxon>Spermatophyta</taxon>
        <taxon>Magnoliopsida</taxon>
        <taxon>Liliopsida</taxon>
        <taxon>Poales</taxon>
        <taxon>Poaceae</taxon>
        <taxon>BOP clade</taxon>
        <taxon>Oryzoideae</taxon>
        <taxon>Oryzeae</taxon>
        <taxon>Oryzinae</taxon>
        <taxon>Oryza</taxon>
    </lineage>
</organism>
<dbReference type="HOGENOM" id="CLU_043994_6_1_1"/>
<reference evidence="2" key="1">
    <citation type="submission" date="2015-04" db="UniProtKB">
        <authorList>
            <consortium name="EnsemblPlants"/>
        </authorList>
    </citation>
    <scope>IDENTIFICATION</scope>
</reference>
<dbReference type="SUPFAM" id="SSF49777">
    <property type="entry name" value="PEBP-like"/>
    <property type="match status" value="1"/>
</dbReference>
<protein>
    <submittedName>
        <fullName evidence="2">Uncharacterized protein</fullName>
    </submittedName>
</protein>
<proteinExistence type="inferred from homology"/>
<dbReference type="InterPro" id="IPR036610">
    <property type="entry name" value="PEBP-like_sf"/>
</dbReference>
<sequence>MDPLYLSQIIPDVLDPFISTISLRVTYNSRLLLAGAALKPSAVVSKPQVDNGGNDMRVSYTLVLVDPDAPSPSDPSLREYLHWMVTDIPETTSISFGMVMFRKGSNIECIIENFINPKCPNDPAGEELILYEKPEPRSGIHRMVFVLFRQLGRRTVFAPDKRHNFNCRIFARQHHLNIVAATYFNCQREAGWDGRRFAPEGP</sequence>
<dbReference type="STRING" id="40149.A0A0E0DTY5"/>
<dbReference type="Gramene" id="OMERI05G20630.1">
    <property type="protein sequence ID" value="OMERI05G20630.1"/>
    <property type="gene ID" value="OMERI05G20630"/>
</dbReference>
<reference evidence="2" key="2">
    <citation type="submission" date="2018-05" db="EMBL/GenBank/DDBJ databases">
        <title>OmerRS3 (Oryza meridionalis Reference Sequence Version 3).</title>
        <authorList>
            <person name="Zhang J."/>
            <person name="Kudrna D."/>
            <person name="Lee S."/>
            <person name="Talag J."/>
            <person name="Welchert J."/>
            <person name="Wing R.A."/>
        </authorList>
    </citation>
    <scope>NUCLEOTIDE SEQUENCE [LARGE SCALE GENOMIC DNA]</scope>
    <source>
        <strain evidence="2">cv. OR44</strain>
    </source>
</reference>
<name>A0A0E0DTY5_9ORYZ</name>